<dbReference type="OrthoDB" id="1104096at2759"/>
<gene>
    <name evidence="2" type="ORF">G2W53_021136</name>
</gene>
<evidence type="ECO:0000259" key="1">
    <source>
        <dbReference type="Pfam" id="PF13966"/>
    </source>
</evidence>
<dbReference type="Pfam" id="PF13966">
    <property type="entry name" value="zf-RVT"/>
    <property type="match status" value="1"/>
</dbReference>
<dbReference type="AlphaFoldDB" id="A0A834TKJ0"/>
<proteinExistence type="predicted"/>
<accession>A0A834TKJ0</accession>
<organism evidence="2 3">
    <name type="scientific">Senna tora</name>
    <dbReference type="NCBI Taxonomy" id="362788"/>
    <lineage>
        <taxon>Eukaryota</taxon>
        <taxon>Viridiplantae</taxon>
        <taxon>Streptophyta</taxon>
        <taxon>Embryophyta</taxon>
        <taxon>Tracheophyta</taxon>
        <taxon>Spermatophyta</taxon>
        <taxon>Magnoliopsida</taxon>
        <taxon>eudicotyledons</taxon>
        <taxon>Gunneridae</taxon>
        <taxon>Pentapetalae</taxon>
        <taxon>rosids</taxon>
        <taxon>fabids</taxon>
        <taxon>Fabales</taxon>
        <taxon>Fabaceae</taxon>
        <taxon>Caesalpinioideae</taxon>
        <taxon>Cassia clade</taxon>
        <taxon>Senna</taxon>
    </lineage>
</organism>
<sequence>MVQETITKIESKLSNWKAKLLSQAGRKIESLMANFFWGHNENSPKIHLQNWQLLCRPKNEGGLALCNVQAFNEALMAKHLWRIMTEQNSLAVSSLSTKYMDNNGNLLAPSTASWRWKSVLKSKEVILSNIKWQVGDGKHININHHAWWPMLRDQQSCHVVADLIQHNFPSWNSSMLTALYDPNTANIIAASPLSVTGVHDKLIWNTSTDGQYKVRDGYKWLLSRNSNGGIGSLHSEVWKTIWSLKLPYRIVMFMWRVLNDNLPANATLVKHHMPLDDVCHACTQQGETLRHILLDCDFARAVWFGTHLGYKIVRAHCSLLEWFTDILHKFRDEDHYVIPFTVVVLHVIWRCRNLRTTEAKFLDPLTAINMIYSLWNSYKVTFSNQYKGSHSAIKTRKHQYWSLADTLPSSGLLIISAKRNFKTSNAGRKARKIVLHIWENNQILFKAVYSLRNHECPHLMNLIAIRKGIQIALNTTTFREDCKIIVFQKKMACLIASEFKKNSKF</sequence>
<evidence type="ECO:0000313" key="2">
    <source>
        <dbReference type="EMBL" id="KAF7822992.1"/>
    </source>
</evidence>
<dbReference type="PANTHER" id="PTHR33116:SF86">
    <property type="entry name" value="REVERSE TRANSCRIPTASE DOMAIN-CONTAINING PROTEIN"/>
    <property type="match status" value="1"/>
</dbReference>
<reference evidence="2" key="1">
    <citation type="submission" date="2020-09" db="EMBL/GenBank/DDBJ databases">
        <title>Genome-Enabled Discovery of Anthraquinone Biosynthesis in Senna tora.</title>
        <authorList>
            <person name="Kang S.-H."/>
            <person name="Pandey R.P."/>
            <person name="Lee C.-M."/>
            <person name="Sim J.-S."/>
            <person name="Jeong J.-T."/>
            <person name="Choi B.-S."/>
            <person name="Jung M."/>
            <person name="Ginzburg D."/>
            <person name="Zhao K."/>
            <person name="Won S.Y."/>
            <person name="Oh T.-J."/>
            <person name="Yu Y."/>
            <person name="Kim N.-H."/>
            <person name="Lee O.R."/>
            <person name="Lee T.-H."/>
            <person name="Bashyal P."/>
            <person name="Kim T.-S."/>
            <person name="Lee W.-H."/>
            <person name="Kawkins C."/>
            <person name="Kim C.-K."/>
            <person name="Kim J.S."/>
            <person name="Ahn B.O."/>
            <person name="Rhee S.Y."/>
            <person name="Sohng J.K."/>
        </authorList>
    </citation>
    <scope>NUCLEOTIDE SEQUENCE</scope>
    <source>
        <tissue evidence="2">Leaf</tissue>
    </source>
</reference>
<protein>
    <submittedName>
        <fullName evidence="2">Ribonuclease H</fullName>
    </submittedName>
</protein>
<dbReference type="InterPro" id="IPR026960">
    <property type="entry name" value="RVT-Znf"/>
</dbReference>
<dbReference type="EMBL" id="JAAIUW010000007">
    <property type="protein sequence ID" value="KAF7822992.1"/>
    <property type="molecule type" value="Genomic_DNA"/>
</dbReference>
<feature type="domain" description="Reverse transcriptase zinc-binding" evidence="1">
    <location>
        <begin position="212"/>
        <end position="303"/>
    </location>
</feature>
<name>A0A834TKJ0_9FABA</name>
<dbReference type="PANTHER" id="PTHR33116">
    <property type="entry name" value="REVERSE TRANSCRIPTASE ZINC-BINDING DOMAIN-CONTAINING PROTEIN-RELATED-RELATED"/>
    <property type="match status" value="1"/>
</dbReference>
<keyword evidence="3" id="KW-1185">Reference proteome</keyword>
<evidence type="ECO:0000313" key="3">
    <source>
        <dbReference type="Proteomes" id="UP000634136"/>
    </source>
</evidence>
<dbReference type="Proteomes" id="UP000634136">
    <property type="component" value="Unassembled WGS sequence"/>
</dbReference>
<comment type="caution">
    <text evidence="2">The sequence shown here is derived from an EMBL/GenBank/DDBJ whole genome shotgun (WGS) entry which is preliminary data.</text>
</comment>